<dbReference type="InterPro" id="IPR011990">
    <property type="entry name" value="TPR-like_helical_dom_sf"/>
</dbReference>
<keyword evidence="1" id="KW-0802">TPR repeat</keyword>
<dbReference type="Gene3D" id="1.25.40.10">
    <property type="entry name" value="Tetratricopeptide repeat domain"/>
    <property type="match status" value="1"/>
</dbReference>
<evidence type="ECO:0000313" key="3">
    <source>
        <dbReference type="Proteomes" id="UP000656077"/>
    </source>
</evidence>
<organism evidence="2 3">
    <name type="scientific">Clostridium chromiireducens</name>
    <dbReference type="NCBI Taxonomy" id="225345"/>
    <lineage>
        <taxon>Bacteria</taxon>
        <taxon>Bacillati</taxon>
        <taxon>Bacillota</taxon>
        <taxon>Clostridia</taxon>
        <taxon>Eubacteriales</taxon>
        <taxon>Clostridiaceae</taxon>
        <taxon>Clostridium</taxon>
    </lineage>
</organism>
<feature type="repeat" description="TPR" evidence="1">
    <location>
        <begin position="121"/>
        <end position="154"/>
    </location>
</feature>
<dbReference type="PROSITE" id="PS50005">
    <property type="entry name" value="TPR"/>
    <property type="match status" value="1"/>
</dbReference>
<reference evidence="2" key="1">
    <citation type="submission" date="2019-12" db="EMBL/GenBank/DDBJ databases">
        <title>Microbes associate with the intestines of laboratory mice.</title>
        <authorList>
            <person name="Navarre W."/>
            <person name="Wong E."/>
        </authorList>
    </citation>
    <scope>NUCLEOTIDE SEQUENCE</scope>
    <source>
        <strain evidence="2">NM79_F5</strain>
    </source>
</reference>
<evidence type="ECO:0008006" key="4">
    <source>
        <dbReference type="Google" id="ProtNLM"/>
    </source>
</evidence>
<gene>
    <name evidence="2" type="ORF">GKZ28_25865</name>
</gene>
<proteinExistence type="predicted"/>
<evidence type="ECO:0000313" key="2">
    <source>
        <dbReference type="EMBL" id="MVX67082.1"/>
    </source>
</evidence>
<dbReference type="Proteomes" id="UP000656077">
    <property type="component" value="Unassembled WGS sequence"/>
</dbReference>
<evidence type="ECO:0000256" key="1">
    <source>
        <dbReference type="PROSITE-ProRule" id="PRU00339"/>
    </source>
</evidence>
<protein>
    <recommendedName>
        <fullName evidence="4">Tetratricopeptide repeat protein</fullName>
    </recommendedName>
</protein>
<name>A0A964RSN6_9CLOT</name>
<comment type="caution">
    <text evidence="2">The sequence shown here is derived from an EMBL/GenBank/DDBJ whole genome shotgun (WGS) entry which is preliminary data.</text>
</comment>
<dbReference type="InterPro" id="IPR019734">
    <property type="entry name" value="TPR_rpt"/>
</dbReference>
<dbReference type="RefSeq" id="WP_160361534.1">
    <property type="nucleotide sequence ID" value="NZ_WSRQ01000091.1"/>
</dbReference>
<dbReference type="EMBL" id="WSRQ01000091">
    <property type="protein sequence ID" value="MVX67082.1"/>
    <property type="molecule type" value="Genomic_DNA"/>
</dbReference>
<accession>A0A964RSN6</accession>
<sequence>MKLHEMVKELQSVMSLDFDERAILFEKYRDIINSEISTNPSNIEAFCLMAMITCELREDTEKSIEILEQCYLQNQLNFSDEGFALWATDMAYFLLEEYGESSEERAVQLLSQAINRNSNYANTYYAYGKVCFRRKDFEKASKLFHKAFELSAKKSYKYCEAVSLLAHSNQNEGITLLRSIYSYPFENEKVDVNTALTLGRELAISGSIVEAKKIAKILLKADYKEFDIEIDEMADFIFILRDYKTCIELYDKYQFFENTSWLKKYFYSLKRTGQTSIAENKLKEITEEIEKDISEEQINPNDWESYEDYEYYIRSQTKRLKDIKEEYDKVFIHSVDILPDVYYDIIYECYYIYCPRHCL</sequence>
<dbReference type="SUPFAM" id="SSF81901">
    <property type="entry name" value="HCP-like"/>
    <property type="match status" value="1"/>
</dbReference>
<dbReference type="AlphaFoldDB" id="A0A964RSN6"/>